<reference evidence="1 2" key="1">
    <citation type="submission" date="2010-12" db="EMBL/GenBank/DDBJ databases">
        <authorList>
            <person name="Muzny D."/>
            <person name="Qin X."/>
            <person name="Deng J."/>
            <person name="Jiang H."/>
            <person name="Liu Y."/>
            <person name="Qu J."/>
            <person name="Song X.-Z."/>
            <person name="Zhang L."/>
            <person name="Thornton R."/>
            <person name="Coyle M."/>
            <person name="Francisco L."/>
            <person name="Jackson L."/>
            <person name="Javaid M."/>
            <person name="Korchina V."/>
            <person name="Kovar C."/>
            <person name="Mata R."/>
            <person name="Mathew T."/>
            <person name="Ngo R."/>
            <person name="Nguyen L."/>
            <person name="Nguyen N."/>
            <person name="Okwuonu G."/>
            <person name="Ongeri F."/>
            <person name="Pham C."/>
            <person name="Simmons D."/>
            <person name="Wilczek-Boney K."/>
            <person name="Hale W."/>
            <person name="Jakkamsetti A."/>
            <person name="Pham P."/>
            <person name="Ruth R."/>
            <person name="San Lucas F."/>
            <person name="Warren J."/>
            <person name="Zhang J."/>
            <person name="Zhao Z."/>
            <person name="Zhou C."/>
            <person name="Zhu D."/>
            <person name="Lee S."/>
            <person name="Bess C."/>
            <person name="Blankenburg K."/>
            <person name="Forbes L."/>
            <person name="Fu Q."/>
            <person name="Gubbala S."/>
            <person name="Hirani K."/>
            <person name="Jayaseelan J.C."/>
            <person name="Lara F."/>
            <person name="Munidasa M."/>
            <person name="Palculict T."/>
            <person name="Patil S."/>
            <person name="Pu L.-L."/>
            <person name="Saada N."/>
            <person name="Tang L."/>
            <person name="Weissenberger G."/>
            <person name="Zhu Y."/>
            <person name="Hemphill L."/>
            <person name="Shang Y."/>
            <person name="Youmans B."/>
            <person name="Ayvaz T."/>
            <person name="Ross M."/>
            <person name="Santibanez J."/>
            <person name="Aqrawi P."/>
            <person name="Gross S."/>
            <person name="Joshi V."/>
            <person name="Fowler G."/>
            <person name="Nazareth L."/>
            <person name="Reid J."/>
            <person name="Worley K."/>
            <person name="Petrosino J."/>
            <person name="Highlander S."/>
            <person name="Gibbs R."/>
        </authorList>
    </citation>
    <scope>NUCLEOTIDE SEQUENCE [LARGE SCALE GENOMIC DNA]</scope>
    <source>
        <strain evidence="1 2">ATCC 700641</strain>
    </source>
</reference>
<protein>
    <submittedName>
        <fullName evidence="1">Uncharacterized protein</fullName>
    </submittedName>
</protein>
<evidence type="ECO:0000313" key="1">
    <source>
        <dbReference type="EMBL" id="EFV98623.1"/>
    </source>
</evidence>
<dbReference type="HOGENOM" id="CLU_146760_0_0_9"/>
<name>E7SCP9_9STRE</name>
<organism evidence="1 2">
    <name type="scientific">Streptococcus australis ATCC 700641</name>
    <dbReference type="NCBI Taxonomy" id="888833"/>
    <lineage>
        <taxon>Bacteria</taxon>
        <taxon>Bacillati</taxon>
        <taxon>Bacillota</taxon>
        <taxon>Bacilli</taxon>
        <taxon>Lactobacillales</taxon>
        <taxon>Streptococcaceae</taxon>
        <taxon>Streptococcus</taxon>
    </lineage>
</organism>
<dbReference type="Proteomes" id="UP000002814">
    <property type="component" value="Unassembled WGS sequence"/>
</dbReference>
<accession>E7SCP9</accession>
<sequence length="149" mass="17100">MSISRGIEANCEEKTEKRGKHVNIEAIKFDDDLEMSVFIPEQHDSIRLVLSDELALADEIMANDYKEKIVHMLGSSAYWYELAEKRIFSELYMMGQLMAIYLLSEQTSSDFIFGLLFRVDAEAEHGRGMKISLEEITIIDYGDADRAFC</sequence>
<comment type="caution">
    <text evidence="1">The sequence shown here is derived from an EMBL/GenBank/DDBJ whole genome shotgun (WGS) entry which is preliminary data.</text>
</comment>
<gene>
    <name evidence="1" type="ORF">HMPREF9421_1835</name>
</gene>
<proteinExistence type="predicted"/>
<keyword evidence="2" id="KW-1185">Reference proteome</keyword>
<evidence type="ECO:0000313" key="2">
    <source>
        <dbReference type="Proteomes" id="UP000002814"/>
    </source>
</evidence>
<dbReference type="EMBL" id="AEQR01000021">
    <property type="protein sequence ID" value="EFV98623.1"/>
    <property type="molecule type" value="Genomic_DNA"/>
</dbReference>
<dbReference type="AlphaFoldDB" id="E7SCP9"/>